<protein>
    <submittedName>
        <fullName evidence="1">Sulfotransferase</fullName>
        <ecNumber evidence="1">2.8.2.-</ecNumber>
    </submittedName>
</protein>
<dbReference type="EC" id="2.8.2.-" evidence="1"/>
<keyword evidence="2" id="KW-1185">Reference proteome</keyword>
<comment type="caution">
    <text evidence="1">The sequence shown here is derived from an EMBL/GenBank/DDBJ whole genome shotgun (WGS) entry which is preliminary data.</text>
</comment>
<name>A0ABU2HBC2_9ACTN</name>
<evidence type="ECO:0000313" key="1">
    <source>
        <dbReference type="EMBL" id="MDS1272618.1"/>
    </source>
</evidence>
<organism evidence="1 2">
    <name type="scientific">Lipingzhangella rawalii</name>
    <dbReference type="NCBI Taxonomy" id="2055835"/>
    <lineage>
        <taxon>Bacteria</taxon>
        <taxon>Bacillati</taxon>
        <taxon>Actinomycetota</taxon>
        <taxon>Actinomycetes</taxon>
        <taxon>Streptosporangiales</taxon>
        <taxon>Nocardiopsidaceae</taxon>
        <taxon>Lipingzhangella</taxon>
    </lineage>
</organism>
<sequence length="295" mass="32630">MKHAPFILVVNETMVRRPVFVLGLPHSGIDLVAHAVRRSPGFHVTDAAPPVRRCAHALARRPSIATERGLGAVRILREAFAEAWQLTPYTCPWCSCTTSAEAARQHTAVSCVHGQRTQRYGDASPDLLYSAETLAAVFEDALFIQVIRDGRDVVAGMLHDEQALDTIRINAGTAPDSAPDAFLGLDTEQERHDYERMSPPQRCALRWRGAVRRSAELRSVLPTHRLLTLRYEDIVGGEVETAEQLTAFVDGLVSAPDLVQADRDGIGSWRRTLTVHEHRDVMRTVGADLARLGYD</sequence>
<evidence type="ECO:0000313" key="2">
    <source>
        <dbReference type="Proteomes" id="UP001250214"/>
    </source>
</evidence>
<gene>
    <name evidence="1" type="ORF">RIF23_20225</name>
</gene>
<reference evidence="2" key="1">
    <citation type="submission" date="2023-07" db="EMBL/GenBank/DDBJ databases">
        <title>Novel species in the genus Lipingzhangella isolated from Sambhar Salt Lake.</title>
        <authorList>
            <person name="Jiya N."/>
            <person name="Kajale S."/>
            <person name="Sharma A."/>
        </authorList>
    </citation>
    <scope>NUCLEOTIDE SEQUENCE [LARGE SCALE GENOMIC DNA]</scope>
    <source>
        <strain evidence="2">LS1_29</strain>
    </source>
</reference>
<dbReference type="Gene3D" id="3.40.50.300">
    <property type="entry name" value="P-loop containing nucleotide triphosphate hydrolases"/>
    <property type="match status" value="1"/>
</dbReference>
<dbReference type="GO" id="GO:0016740">
    <property type="term" value="F:transferase activity"/>
    <property type="evidence" value="ECO:0007669"/>
    <property type="project" value="UniProtKB-KW"/>
</dbReference>
<dbReference type="SUPFAM" id="SSF52540">
    <property type="entry name" value="P-loop containing nucleoside triphosphate hydrolases"/>
    <property type="match status" value="1"/>
</dbReference>
<dbReference type="Pfam" id="PF13469">
    <property type="entry name" value="Sulfotransfer_3"/>
    <property type="match status" value="1"/>
</dbReference>
<accession>A0ABU2HBC2</accession>
<keyword evidence="1" id="KW-0808">Transferase</keyword>
<dbReference type="EMBL" id="JAVLVT010000018">
    <property type="protein sequence ID" value="MDS1272618.1"/>
    <property type="molecule type" value="Genomic_DNA"/>
</dbReference>
<dbReference type="RefSeq" id="WP_310914213.1">
    <property type="nucleotide sequence ID" value="NZ_JAVLVT010000018.1"/>
</dbReference>
<proteinExistence type="predicted"/>
<dbReference type="InterPro" id="IPR027417">
    <property type="entry name" value="P-loop_NTPase"/>
</dbReference>
<dbReference type="Proteomes" id="UP001250214">
    <property type="component" value="Unassembled WGS sequence"/>
</dbReference>